<dbReference type="EMBL" id="PCRH01000048">
    <property type="protein sequence ID" value="PIP17020.1"/>
    <property type="molecule type" value="Genomic_DNA"/>
</dbReference>
<sequence>KIKGNCDADLVLKVAQDYYENRLKQAVFVASDGDYSGLVAFLKEKEVFRILLSPSNRCSYLLRKLNIPILYLDMVSNKLKLRQP</sequence>
<protein>
    <recommendedName>
        <fullName evidence="3">NYN domain-containing protein</fullName>
    </recommendedName>
</protein>
<accession>A0A2G9YCS0</accession>
<evidence type="ECO:0000313" key="1">
    <source>
        <dbReference type="EMBL" id="PIP17020.1"/>
    </source>
</evidence>
<gene>
    <name evidence="1" type="ORF">COX44_02195</name>
</gene>
<evidence type="ECO:0008006" key="3">
    <source>
        <dbReference type="Google" id="ProtNLM"/>
    </source>
</evidence>
<dbReference type="Proteomes" id="UP000231480">
    <property type="component" value="Unassembled WGS sequence"/>
</dbReference>
<evidence type="ECO:0000313" key="2">
    <source>
        <dbReference type="Proteomes" id="UP000231480"/>
    </source>
</evidence>
<feature type="non-terminal residue" evidence="1">
    <location>
        <position position="1"/>
    </location>
</feature>
<organism evidence="1 2">
    <name type="scientific">Candidatus Portnoybacteria bacterium CG23_combo_of_CG06-09_8_20_14_all_37_13</name>
    <dbReference type="NCBI Taxonomy" id="1974819"/>
    <lineage>
        <taxon>Bacteria</taxon>
        <taxon>Candidatus Portnoyibacteriota</taxon>
    </lineage>
</organism>
<name>A0A2G9YCS0_9BACT</name>
<proteinExistence type="predicted"/>
<dbReference type="Gene3D" id="3.40.50.1010">
    <property type="entry name" value="5'-nuclease"/>
    <property type="match status" value="1"/>
</dbReference>
<comment type="caution">
    <text evidence="1">The sequence shown here is derived from an EMBL/GenBank/DDBJ whole genome shotgun (WGS) entry which is preliminary data.</text>
</comment>
<reference evidence="1 2" key="1">
    <citation type="submission" date="2017-09" db="EMBL/GenBank/DDBJ databases">
        <title>Depth-based differentiation of microbial function through sediment-hosted aquifers and enrichment of novel symbionts in the deep terrestrial subsurface.</title>
        <authorList>
            <person name="Probst A.J."/>
            <person name="Ladd B."/>
            <person name="Jarett J.K."/>
            <person name="Geller-Mcgrath D.E."/>
            <person name="Sieber C.M."/>
            <person name="Emerson J.B."/>
            <person name="Anantharaman K."/>
            <person name="Thomas B.C."/>
            <person name="Malmstrom R."/>
            <person name="Stieglmeier M."/>
            <person name="Klingl A."/>
            <person name="Woyke T."/>
            <person name="Ryan C.M."/>
            <person name="Banfield J.F."/>
        </authorList>
    </citation>
    <scope>NUCLEOTIDE SEQUENCE [LARGE SCALE GENOMIC DNA]</scope>
    <source>
        <strain evidence="1">CG23_combo_of_CG06-09_8_20_14_all_37_13</strain>
    </source>
</reference>
<dbReference type="AlphaFoldDB" id="A0A2G9YCS0"/>